<evidence type="ECO:0000256" key="15">
    <source>
        <dbReference type="SAM" id="SignalP"/>
    </source>
</evidence>
<feature type="compositionally biased region" description="Basic and acidic residues" evidence="13">
    <location>
        <begin position="881"/>
        <end position="892"/>
    </location>
</feature>
<dbReference type="SMART" id="SM00181">
    <property type="entry name" value="EGF"/>
    <property type="match status" value="5"/>
</dbReference>
<keyword evidence="6 15" id="KW-0732">Signal</keyword>
<gene>
    <name evidence="19" type="ORF">DPMN_144110</name>
</gene>
<dbReference type="GO" id="GO:0005509">
    <property type="term" value="F:calcium ion binding"/>
    <property type="evidence" value="ECO:0007669"/>
    <property type="project" value="InterPro"/>
</dbReference>
<dbReference type="InterPro" id="IPR000203">
    <property type="entry name" value="GPS"/>
</dbReference>
<feature type="signal peptide" evidence="15">
    <location>
        <begin position="1"/>
        <end position="21"/>
    </location>
</feature>
<feature type="domain" description="EGF-like" evidence="16">
    <location>
        <begin position="135"/>
        <end position="171"/>
    </location>
</feature>
<dbReference type="EMBL" id="JAIWYP010000006">
    <property type="protein sequence ID" value="KAH3815582.1"/>
    <property type="molecule type" value="Genomic_DNA"/>
</dbReference>
<feature type="region of interest" description="Disordered" evidence="13">
    <location>
        <begin position="866"/>
        <end position="902"/>
    </location>
</feature>
<evidence type="ECO:0000256" key="2">
    <source>
        <dbReference type="ARBA" id="ARBA00022473"/>
    </source>
</evidence>
<feature type="domain" description="EGF-like" evidence="16">
    <location>
        <begin position="59"/>
        <end position="95"/>
    </location>
</feature>
<evidence type="ECO:0000259" key="16">
    <source>
        <dbReference type="PROSITE" id="PS50026"/>
    </source>
</evidence>
<dbReference type="FunFam" id="2.10.25.10:FF:000080">
    <property type="entry name" value="Neurogenic locus notch 1"/>
    <property type="match status" value="1"/>
</dbReference>
<evidence type="ECO:0000256" key="8">
    <source>
        <dbReference type="ARBA" id="ARBA00022989"/>
    </source>
</evidence>
<feature type="transmembrane region" description="Helical" evidence="14">
    <location>
        <begin position="704"/>
        <end position="724"/>
    </location>
</feature>
<evidence type="ECO:0000256" key="13">
    <source>
        <dbReference type="SAM" id="MobiDB-lite"/>
    </source>
</evidence>
<reference evidence="19" key="2">
    <citation type="submission" date="2020-11" db="EMBL/GenBank/DDBJ databases">
        <authorList>
            <person name="McCartney M.A."/>
            <person name="Auch B."/>
            <person name="Kono T."/>
            <person name="Mallez S."/>
            <person name="Becker A."/>
            <person name="Gohl D.M."/>
            <person name="Silverstein K.A.T."/>
            <person name="Koren S."/>
            <person name="Bechman K.B."/>
            <person name="Herman A."/>
            <person name="Abrahante J.E."/>
            <person name="Garbe J."/>
        </authorList>
    </citation>
    <scope>NUCLEOTIDE SEQUENCE</scope>
    <source>
        <strain evidence="19">Duluth1</strain>
        <tissue evidence="19">Whole animal</tissue>
    </source>
</reference>
<feature type="domain" description="G-protein coupled receptors family 2 profile 2" evidence="18">
    <location>
        <begin position="516"/>
        <end position="759"/>
    </location>
</feature>
<dbReference type="PANTHER" id="PTHR47767:SF1">
    <property type="entry name" value="ADHESION G PROTEIN-COUPLED RECEPTOR G7"/>
    <property type="match status" value="1"/>
</dbReference>
<proteinExistence type="predicted"/>
<dbReference type="AlphaFoldDB" id="A0A9D4GKF2"/>
<evidence type="ECO:0000256" key="11">
    <source>
        <dbReference type="ARBA" id="ARBA00023180"/>
    </source>
</evidence>
<feature type="disulfide bond" evidence="12">
    <location>
        <begin position="123"/>
        <end position="132"/>
    </location>
</feature>
<keyword evidence="3" id="KW-1003">Cell membrane</keyword>
<dbReference type="Gene3D" id="2.60.220.50">
    <property type="match status" value="1"/>
</dbReference>
<dbReference type="Gene3D" id="1.20.1070.10">
    <property type="entry name" value="Rhodopsin 7-helix transmembrane proteins"/>
    <property type="match status" value="1"/>
</dbReference>
<evidence type="ECO:0000259" key="17">
    <source>
        <dbReference type="PROSITE" id="PS50221"/>
    </source>
</evidence>
<evidence type="ECO:0000256" key="4">
    <source>
        <dbReference type="ARBA" id="ARBA00022536"/>
    </source>
</evidence>
<dbReference type="FunFam" id="2.10.25.10:FF:000472">
    <property type="entry name" value="Uncharacterized protein, isoform A"/>
    <property type="match status" value="1"/>
</dbReference>
<feature type="domain" description="EGF-like" evidence="16">
    <location>
        <begin position="97"/>
        <end position="133"/>
    </location>
</feature>
<dbReference type="GO" id="GO:0007166">
    <property type="term" value="P:cell surface receptor signaling pathway"/>
    <property type="evidence" value="ECO:0007669"/>
    <property type="project" value="InterPro"/>
</dbReference>
<dbReference type="PROSITE" id="PS01187">
    <property type="entry name" value="EGF_CA"/>
    <property type="match status" value="1"/>
</dbReference>
<dbReference type="Pfam" id="PF01825">
    <property type="entry name" value="GPS"/>
    <property type="match status" value="1"/>
</dbReference>
<dbReference type="InterPro" id="IPR000742">
    <property type="entry name" value="EGF"/>
</dbReference>
<keyword evidence="11" id="KW-0325">Glycoprotein</keyword>
<evidence type="ECO:0000256" key="6">
    <source>
        <dbReference type="ARBA" id="ARBA00022729"/>
    </source>
</evidence>
<feature type="transmembrane region" description="Helical" evidence="14">
    <location>
        <begin position="515"/>
        <end position="540"/>
    </location>
</feature>
<feature type="disulfide bond" evidence="12">
    <location>
        <begin position="26"/>
        <end position="36"/>
    </location>
</feature>
<organism evidence="19 20">
    <name type="scientific">Dreissena polymorpha</name>
    <name type="common">Zebra mussel</name>
    <name type="synonym">Mytilus polymorpha</name>
    <dbReference type="NCBI Taxonomy" id="45954"/>
    <lineage>
        <taxon>Eukaryota</taxon>
        <taxon>Metazoa</taxon>
        <taxon>Spiralia</taxon>
        <taxon>Lophotrochozoa</taxon>
        <taxon>Mollusca</taxon>
        <taxon>Bivalvia</taxon>
        <taxon>Autobranchia</taxon>
        <taxon>Heteroconchia</taxon>
        <taxon>Euheterodonta</taxon>
        <taxon>Imparidentia</taxon>
        <taxon>Neoheterodontei</taxon>
        <taxon>Myida</taxon>
        <taxon>Dreissenoidea</taxon>
        <taxon>Dreissenidae</taxon>
        <taxon>Dreissena</taxon>
    </lineage>
</organism>
<evidence type="ECO:0000256" key="3">
    <source>
        <dbReference type="ARBA" id="ARBA00022475"/>
    </source>
</evidence>
<dbReference type="PROSITE" id="PS00022">
    <property type="entry name" value="EGF_1"/>
    <property type="match status" value="5"/>
</dbReference>
<dbReference type="Pfam" id="PF00008">
    <property type="entry name" value="EGF"/>
    <property type="match status" value="5"/>
</dbReference>
<evidence type="ECO:0000256" key="7">
    <source>
        <dbReference type="ARBA" id="ARBA00022737"/>
    </source>
</evidence>
<dbReference type="InterPro" id="IPR000152">
    <property type="entry name" value="EGF-type_Asp/Asn_hydroxyl_site"/>
</dbReference>
<dbReference type="SUPFAM" id="SSF57196">
    <property type="entry name" value="EGF/Laminin"/>
    <property type="match status" value="5"/>
</dbReference>
<feature type="transmembrane region" description="Helical" evidence="14">
    <location>
        <begin position="619"/>
        <end position="641"/>
    </location>
</feature>
<dbReference type="Proteomes" id="UP000828390">
    <property type="component" value="Unassembled WGS sequence"/>
</dbReference>
<dbReference type="InterPro" id="IPR058808">
    <property type="entry name" value="GAIN_ADGRA2/3"/>
</dbReference>
<dbReference type="CDD" id="cd00053">
    <property type="entry name" value="EGF"/>
    <property type="match status" value="1"/>
</dbReference>
<keyword evidence="9 14" id="KW-0472">Membrane</keyword>
<feature type="disulfide bond" evidence="12">
    <location>
        <begin position="85"/>
        <end position="94"/>
    </location>
</feature>
<evidence type="ECO:0000259" key="18">
    <source>
        <dbReference type="PROSITE" id="PS50261"/>
    </source>
</evidence>
<dbReference type="InterPro" id="IPR001881">
    <property type="entry name" value="EGF-like_Ca-bd_dom"/>
</dbReference>
<feature type="domain" description="EGF-like" evidence="16">
    <location>
        <begin position="22"/>
        <end position="57"/>
    </location>
</feature>
<dbReference type="SMART" id="SM00179">
    <property type="entry name" value="EGF_CA"/>
    <property type="match status" value="5"/>
</dbReference>
<sequence>MIKLSRIVYAWILIAYAHSEADTNECASNPCVYGACIDGVNKYTCTCPPGYTGTKCESIIDHCMNHNCSHEANCISTVLDFVCVCTTGYSGKYCELDFNECLSSPCNNGGICVDVFTGYKCACAMGFNGTLCETNIDECVNHECRNGAMCVDGVANYTCACADGFIGARCEDGNAVNECLSNPCRNGGTCTDFKGFYTCSCSMLFTGVTCEHALSNSSASGLLRNLSLSINETNYQTTLNLTLNMTSFEINVTDADVIFAVGILEKYINKSDGQRKKEDIHLALNIVSNIMGTDSDILYKAQEFDKVTNRLIKVMDSLTSSFNVTNGSVTFVGNTVAIRIIEQSANVQRPVIGFQFKSTNSDKISEESIDDVNSNFVESDEDDIDVVVKFDEALIKGKKARTTFHVYNTVNLFKELNSTKKMNSKVISAKLKANDKDVTELGANNVTIIFKTFGIRGEQKCVYWNLSLNGGYGGWLTDGCASVRSDNAKITCVCNHLTNFAIIVNPTLDESVAEILSIVIKVGLSLSIVCLGLVIVAFLVFRHLRKAMGQKVIVNISAAISIYNLVFVAGMDRSNTYTGCIVVSAFLQYFLLASFMWVFMESLLQYKALSYMQKPGPRFLWVCLIAAWGIPLIPVIFFLALNHDMYYGDKGFCWFGPRNVGYALVIPLGAIVLANIVILALLAMRLCRWRNAKLKLHQSKRRVALLYANATLTVFVFLAAAWIFSYLSVENTNLAFHYLFAILSAIIGVLIFVLFVTRDREVRKSWNRQCCKQPKVEIIPPSQIELERKIQFEESLKRKVAYSEQIRAGNSLYPKTDNPYRSMFNNSYGSRADNSYLARVDVSGQPMFDIPYKDMVTDSGQVHVVYSNRSKGGNSSQFKGENPDLSKEDRGHTPFNVVGSGY</sequence>
<protein>
    <submittedName>
        <fullName evidence="19">Uncharacterized protein</fullName>
    </submittedName>
</protein>
<evidence type="ECO:0000256" key="9">
    <source>
        <dbReference type="ARBA" id="ARBA00023136"/>
    </source>
</evidence>
<evidence type="ECO:0000313" key="19">
    <source>
        <dbReference type="EMBL" id="KAH3815582.1"/>
    </source>
</evidence>
<dbReference type="Gene3D" id="2.10.25.10">
    <property type="entry name" value="Laminin"/>
    <property type="match status" value="5"/>
</dbReference>
<feature type="chain" id="PRO_5038767307" evidence="15">
    <location>
        <begin position="22"/>
        <end position="902"/>
    </location>
</feature>
<dbReference type="PROSITE" id="PS01186">
    <property type="entry name" value="EGF_2"/>
    <property type="match status" value="4"/>
</dbReference>
<dbReference type="InterPro" id="IPR057244">
    <property type="entry name" value="GAIN_B"/>
</dbReference>
<dbReference type="PROSITE" id="PS50221">
    <property type="entry name" value="GAIN_B"/>
    <property type="match status" value="1"/>
</dbReference>
<evidence type="ECO:0000256" key="10">
    <source>
        <dbReference type="ARBA" id="ARBA00023157"/>
    </source>
</evidence>
<feature type="domain" description="GAIN-B" evidence="17">
    <location>
        <begin position="367"/>
        <end position="510"/>
    </location>
</feature>
<dbReference type="InterPro" id="IPR053066">
    <property type="entry name" value="ADGR_G7"/>
</dbReference>
<dbReference type="InterPro" id="IPR046338">
    <property type="entry name" value="GAIN_dom_sf"/>
</dbReference>
<keyword evidence="7" id="KW-0677">Repeat</keyword>
<evidence type="ECO:0000256" key="5">
    <source>
        <dbReference type="ARBA" id="ARBA00022692"/>
    </source>
</evidence>
<dbReference type="CDD" id="cd00054">
    <property type="entry name" value="EGF_CA"/>
    <property type="match status" value="4"/>
</dbReference>
<feature type="transmembrane region" description="Helical" evidence="14">
    <location>
        <begin position="736"/>
        <end position="756"/>
    </location>
</feature>
<comment type="subcellular location">
    <subcellularLocation>
        <location evidence="1">Cell membrane</location>
        <topology evidence="1">Multi-pass membrane protein</topology>
    </subcellularLocation>
</comment>
<dbReference type="PROSITE" id="PS00010">
    <property type="entry name" value="ASX_HYDROXYL"/>
    <property type="match status" value="4"/>
</dbReference>
<dbReference type="PROSITE" id="PS50261">
    <property type="entry name" value="G_PROTEIN_RECEP_F2_4"/>
    <property type="match status" value="1"/>
</dbReference>
<dbReference type="Pfam" id="PF00002">
    <property type="entry name" value="7tm_2"/>
    <property type="match status" value="1"/>
</dbReference>
<evidence type="ECO:0000313" key="20">
    <source>
        <dbReference type="Proteomes" id="UP000828390"/>
    </source>
</evidence>
<keyword evidence="10 12" id="KW-1015">Disulfide bond</keyword>
<keyword evidence="8 14" id="KW-1133">Transmembrane helix</keyword>
<dbReference type="PANTHER" id="PTHR47767">
    <property type="entry name" value="ADHESION G PROTEIN-COUPLED RECEPTOR G7"/>
    <property type="match status" value="1"/>
</dbReference>
<feature type="disulfide bond" evidence="12">
    <location>
        <begin position="161"/>
        <end position="170"/>
    </location>
</feature>
<dbReference type="GO" id="GO:0004930">
    <property type="term" value="F:G protein-coupled receptor activity"/>
    <property type="evidence" value="ECO:0007669"/>
    <property type="project" value="InterPro"/>
</dbReference>
<evidence type="ECO:0000256" key="12">
    <source>
        <dbReference type="PROSITE-ProRule" id="PRU00076"/>
    </source>
</evidence>
<comment type="caution">
    <text evidence="19">The sequence shown here is derived from an EMBL/GenBank/DDBJ whole genome shotgun (WGS) entry which is preliminary data.</text>
</comment>
<keyword evidence="5 14" id="KW-0812">Transmembrane</keyword>
<dbReference type="GO" id="GO:0005886">
    <property type="term" value="C:plasma membrane"/>
    <property type="evidence" value="ECO:0007669"/>
    <property type="project" value="UniProtKB-SubCell"/>
</dbReference>
<reference evidence="19" key="1">
    <citation type="journal article" date="2019" name="bioRxiv">
        <title>The Genome of the Zebra Mussel, Dreissena polymorpha: A Resource for Invasive Species Research.</title>
        <authorList>
            <person name="McCartney M.A."/>
            <person name="Auch B."/>
            <person name="Kono T."/>
            <person name="Mallez S."/>
            <person name="Zhang Y."/>
            <person name="Obille A."/>
            <person name="Becker A."/>
            <person name="Abrahante J.E."/>
            <person name="Garbe J."/>
            <person name="Badalamenti J.P."/>
            <person name="Herman A."/>
            <person name="Mangelson H."/>
            <person name="Liachko I."/>
            <person name="Sullivan S."/>
            <person name="Sone E.D."/>
            <person name="Koren S."/>
            <person name="Silverstein K.A.T."/>
            <person name="Beckman K.B."/>
            <person name="Gohl D.M."/>
        </authorList>
    </citation>
    <scope>NUCLEOTIDE SEQUENCE</scope>
    <source>
        <strain evidence="19">Duluth1</strain>
        <tissue evidence="19">Whole animal</tissue>
    </source>
</reference>
<dbReference type="SUPFAM" id="SSF81321">
    <property type="entry name" value="Family A G protein-coupled receptor-like"/>
    <property type="match status" value="1"/>
</dbReference>
<name>A0A9D4GKF2_DREPO</name>
<feature type="transmembrane region" description="Helical" evidence="14">
    <location>
        <begin position="552"/>
        <end position="570"/>
    </location>
</feature>
<feature type="transmembrane region" description="Helical" evidence="14">
    <location>
        <begin position="576"/>
        <end position="599"/>
    </location>
</feature>
<feature type="domain" description="EGF-like" evidence="16">
    <location>
        <begin position="175"/>
        <end position="211"/>
    </location>
</feature>
<feature type="disulfide bond" evidence="12">
    <location>
        <begin position="201"/>
        <end position="210"/>
    </location>
</feature>
<feature type="compositionally biased region" description="Polar residues" evidence="13">
    <location>
        <begin position="867"/>
        <end position="879"/>
    </location>
</feature>
<keyword evidence="4 12" id="KW-0245">EGF-like domain</keyword>
<comment type="caution">
    <text evidence="12">Lacks conserved residue(s) required for the propagation of feature annotation.</text>
</comment>
<dbReference type="InterPro" id="IPR017981">
    <property type="entry name" value="GPCR_2-like_7TM"/>
</dbReference>
<keyword evidence="2" id="KW-0217">Developmental protein</keyword>
<dbReference type="SMART" id="SM00303">
    <property type="entry name" value="GPS"/>
    <property type="match status" value="1"/>
</dbReference>
<dbReference type="FunFam" id="2.10.25.10:FF:000321">
    <property type="entry name" value="Protein delta homolog 1"/>
    <property type="match status" value="1"/>
</dbReference>
<dbReference type="InterPro" id="IPR018097">
    <property type="entry name" value="EGF_Ca-bd_CS"/>
</dbReference>
<keyword evidence="20" id="KW-1185">Reference proteome</keyword>
<dbReference type="FunFam" id="2.10.25.10:FF:000004">
    <property type="entry name" value="Neurogenic locus notch 1"/>
    <property type="match status" value="1"/>
</dbReference>
<evidence type="ECO:0000256" key="14">
    <source>
        <dbReference type="SAM" id="Phobius"/>
    </source>
</evidence>
<feature type="disulfide bond" evidence="12">
    <location>
        <begin position="47"/>
        <end position="56"/>
    </location>
</feature>
<dbReference type="InterPro" id="IPR000832">
    <property type="entry name" value="GPCR_2_secretin-like"/>
</dbReference>
<dbReference type="Pfam" id="PF26588">
    <property type="entry name" value="GAIN_ADGRA3"/>
    <property type="match status" value="1"/>
</dbReference>
<dbReference type="PROSITE" id="PS50026">
    <property type="entry name" value="EGF_3"/>
    <property type="match status" value="5"/>
</dbReference>
<dbReference type="CDD" id="cd15040">
    <property type="entry name" value="7tmB2_Adhesion"/>
    <property type="match status" value="1"/>
</dbReference>
<evidence type="ECO:0000256" key="1">
    <source>
        <dbReference type="ARBA" id="ARBA00004651"/>
    </source>
</evidence>
<accession>A0A9D4GKF2</accession>
<feature type="transmembrane region" description="Helical" evidence="14">
    <location>
        <begin position="661"/>
        <end position="683"/>
    </location>
</feature>
<dbReference type="PRINTS" id="PR00249">
    <property type="entry name" value="GPCRSECRETIN"/>
</dbReference>